<accession>A0ABY6YXB4</accession>
<dbReference type="Proteomes" id="UP001164803">
    <property type="component" value="Chromosome"/>
</dbReference>
<proteinExistence type="predicted"/>
<sequence length="52" mass="5676">MSIDDAQQLSIARKALMDIRREALGDDLVTIWCIADEALAVMDDGNKAKLDG</sequence>
<dbReference type="EMBL" id="CP104064">
    <property type="protein sequence ID" value="WAH35019.1"/>
    <property type="molecule type" value="Genomic_DNA"/>
</dbReference>
<protein>
    <submittedName>
        <fullName evidence="1">Uncharacterized protein</fullName>
    </submittedName>
</protein>
<reference evidence="1" key="1">
    <citation type="submission" date="2022-08" db="EMBL/GenBank/DDBJ databases">
        <title>Alicyclobacillus dauci DSM2870, complete genome.</title>
        <authorList>
            <person name="Wang Q."/>
            <person name="Cai R."/>
            <person name="Wang Z."/>
        </authorList>
    </citation>
    <scope>NUCLEOTIDE SEQUENCE</scope>
    <source>
        <strain evidence="1">DSM 28700</strain>
    </source>
</reference>
<organism evidence="1 2">
    <name type="scientific">Alicyclobacillus dauci</name>
    <dbReference type="NCBI Taxonomy" id="1475485"/>
    <lineage>
        <taxon>Bacteria</taxon>
        <taxon>Bacillati</taxon>
        <taxon>Bacillota</taxon>
        <taxon>Bacilli</taxon>
        <taxon>Bacillales</taxon>
        <taxon>Alicyclobacillaceae</taxon>
        <taxon>Alicyclobacillus</taxon>
    </lineage>
</organism>
<evidence type="ECO:0000313" key="2">
    <source>
        <dbReference type="Proteomes" id="UP001164803"/>
    </source>
</evidence>
<gene>
    <name evidence="1" type="ORF">NZD86_11835</name>
</gene>
<dbReference type="RefSeq" id="WP_268041813.1">
    <property type="nucleotide sequence ID" value="NZ_CP104064.1"/>
</dbReference>
<keyword evidence="2" id="KW-1185">Reference proteome</keyword>
<name>A0ABY6YXB4_9BACL</name>
<evidence type="ECO:0000313" key="1">
    <source>
        <dbReference type="EMBL" id="WAH35019.1"/>
    </source>
</evidence>